<dbReference type="InterPro" id="IPR023997">
    <property type="entry name" value="TonB-dep_OMP_SusC/RagA_CS"/>
</dbReference>
<evidence type="ECO:0000256" key="6">
    <source>
        <dbReference type="ARBA" id="ARBA00023237"/>
    </source>
</evidence>
<accession>A0A4U0P6V1</accession>
<dbReference type="OrthoDB" id="9768177at2"/>
<dbReference type="RefSeq" id="WP_136899486.1">
    <property type="nucleotide sequence ID" value="NZ_SUME01000001.1"/>
</dbReference>
<dbReference type="GO" id="GO:0009279">
    <property type="term" value="C:cell outer membrane"/>
    <property type="evidence" value="ECO:0007669"/>
    <property type="project" value="UniProtKB-SubCell"/>
</dbReference>
<sequence>MKSKLLMLFIFLLAYSGGYAQRKVSLGQALNDVTRIYGTKFSYEEGLLRDVQVNADLLPKNKNIPVESVLKELLYPSGFLFLYVQKNYYTIIRDSRAKIDGEDNRYWKVITGLVKDSNGKPLVGVTVLPDGVGVRSGVSTSSDGRYTLRLTQPAEALTFSSVGMQPQRHVIGNNTQIDVSMGQVINELEEVAVLSMGYTKLPKDRATGSFGSISSEQIKETPAINIMERIQGLVPGMYVDPKNNTIQIRGINSFGLGSTKDPLIVIDGFPMAEVEDNRFRLAEKNNLQGGGGAVLPQLNPNDIESITVLKDAAAASIWGAKAANGVIVIETKKGRNAPTVVNFSSTLSVSSPANLNRLDRMSTSQYIDLERELFNKNMINDNVDFWGPFNTNAPLTESLEWLFRVNRGSATEIERDAALDKLAAVDNRSQIRDYLLQNATSQQYSMSFSGGSNKTNYFLSGNYSKDVPVFRANKGETMTLTSNLTNSLFNDRVKVETGINYNYGTSLTNTAAINALSSNPQMGGLLPYDLLKNESGENIKKYLRYRPEVMQEFERQGYLDWAYSPLDELETSNYNDQSHRLRMHLNLNTKLTSWANLSVMGQLQRVLENAESIDYVDSYTMRNNINYGTTVNSAGNLVYNYPMGGNLRTRNYNGSQYMVRTQLNIDETFGLQDQYALAFIGGAEIKQNDYRSSGGNFIGFDPLTYVNSVYTPSGRYDTVDGWGATFPANGVVAKNKTRALSYYSNASFSAFRSKYVISGSVRFDDFTVVGASREQRAKPLWSVGGKWDAKQEAFLKDAAWADALGLRVTYGVNGTLPLGIGSVVVITTSQDNQTGEGTAAISYPANNQISWEKVKTFNIGLDYGIWDNRLQVNVDYYTKRSSDILYELPFNPTYGWTRVRFNSASMKAHGIDLGLRANWLRATPLKWNTMFNFGYNTNEVTDSRFEKSTSVPQLIAGSIPIEGHSTDYMYAYNWAGLDTDGRSQIYKADGSIVKVDQGINQLSAEDLREMGRTTPPYVGGLFNTFSYKDFSLGIRINYEIGHVLRRLSVQNYPQWNFYSGAIGLQSDLASRWRNAGDELITDIPAIVNDGWQFNSVSRYSSADKLVISGSHVRLQQIDFGYHIPQSMLSRTPFKSVGLTAAVRNLGIIWRMNKDGVDPNYRVTDSYSSLPPATAFFFSVNASF</sequence>
<keyword evidence="5 7" id="KW-0472">Membrane</keyword>
<dbReference type="InterPro" id="IPR039426">
    <property type="entry name" value="TonB-dep_rcpt-like"/>
</dbReference>
<dbReference type="SUPFAM" id="SSF49464">
    <property type="entry name" value="Carboxypeptidase regulatory domain-like"/>
    <property type="match status" value="1"/>
</dbReference>
<dbReference type="InterPro" id="IPR008969">
    <property type="entry name" value="CarboxyPept-like_regulatory"/>
</dbReference>
<proteinExistence type="inferred from homology"/>
<dbReference type="InterPro" id="IPR023996">
    <property type="entry name" value="TonB-dep_OMP_SusC/RagA"/>
</dbReference>
<feature type="domain" description="TonB-dependent receptor plug" evidence="8">
    <location>
        <begin position="203"/>
        <end position="326"/>
    </location>
</feature>
<evidence type="ECO:0000256" key="1">
    <source>
        <dbReference type="ARBA" id="ARBA00004571"/>
    </source>
</evidence>
<evidence type="ECO:0000256" key="3">
    <source>
        <dbReference type="ARBA" id="ARBA00022452"/>
    </source>
</evidence>
<dbReference type="NCBIfam" id="TIGR04056">
    <property type="entry name" value="OMP_RagA_SusC"/>
    <property type="match status" value="1"/>
</dbReference>
<keyword evidence="3 7" id="KW-1134">Transmembrane beta strand</keyword>
<keyword evidence="4 7" id="KW-0812">Transmembrane</keyword>
<evidence type="ECO:0000256" key="2">
    <source>
        <dbReference type="ARBA" id="ARBA00022448"/>
    </source>
</evidence>
<organism evidence="9 10">
    <name type="scientific">Sphingobacterium olei</name>
    <dbReference type="NCBI Taxonomy" id="2571155"/>
    <lineage>
        <taxon>Bacteria</taxon>
        <taxon>Pseudomonadati</taxon>
        <taxon>Bacteroidota</taxon>
        <taxon>Sphingobacteriia</taxon>
        <taxon>Sphingobacteriales</taxon>
        <taxon>Sphingobacteriaceae</taxon>
        <taxon>Sphingobacterium</taxon>
    </lineage>
</organism>
<evidence type="ECO:0000259" key="8">
    <source>
        <dbReference type="Pfam" id="PF07715"/>
    </source>
</evidence>
<evidence type="ECO:0000256" key="5">
    <source>
        <dbReference type="ARBA" id="ARBA00023136"/>
    </source>
</evidence>
<dbReference type="Gene3D" id="2.60.40.1120">
    <property type="entry name" value="Carboxypeptidase-like, regulatory domain"/>
    <property type="match status" value="1"/>
</dbReference>
<evidence type="ECO:0000313" key="10">
    <source>
        <dbReference type="Proteomes" id="UP000306808"/>
    </source>
</evidence>
<dbReference type="AlphaFoldDB" id="A0A4U0P6V1"/>
<keyword evidence="6 7" id="KW-0998">Cell outer membrane</keyword>
<dbReference type="Pfam" id="PF07715">
    <property type="entry name" value="Plug"/>
    <property type="match status" value="1"/>
</dbReference>
<dbReference type="Gene3D" id="2.170.130.10">
    <property type="entry name" value="TonB-dependent receptor, plug domain"/>
    <property type="match status" value="1"/>
</dbReference>
<gene>
    <name evidence="9" type="ORF">FAZ15_01665</name>
</gene>
<dbReference type="InterPro" id="IPR012910">
    <property type="entry name" value="Plug_dom"/>
</dbReference>
<dbReference type="Pfam" id="PF13620">
    <property type="entry name" value="CarboxypepD_reg"/>
    <property type="match status" value="1"/>
</dbReference>
<protein>
    <submittedName>
        <fullName evidence="9">SusC/RagA family TonB-linked outer membrane protein</fullName>
    </submittedName>
</protein>
<evidence type="ECO:0000313" key="9">
    <source>
        <dbReference type="EMBL" id="TJZ63030.1"/>
    </source>
</evidence>
<dbReference type="SUPFAM" id="SSF56935">
    <property type="entry name" value="Porins"/>
    <property type="match status" value="1"/>
</dbReference>
<comment type="subcellular location">
    <subcellularLocation>
        <location evidence="1 7">Cell outer membrane</location>
        <topology evidence="1 7">Multi-pass membrane protein</topology>
    </subcellularLocation>
</comment>
<dbReference type="InterPro" id="IPR036942">
    <property type="entry name" value="Beta-barrel_TonB_sf"/>
</dbReference>
<reference evidence="9 10" key="1">
    <citation type="submission" date="2019-04" db="EMBL/GenBank/DDBJ databases">
        <title>Sphingobacterium olei sp. nov., isolated from oil-contaminated soil.</title>
        <authorList>
            <person name="Liu B."/>
        </authorList>
    </citation>
    <scope>NUCLEOTIDE SEQUENCE [LARGE SCALE GENOMIC DNA]</scope>
    <source>
        <strain evidence="9 10">HAL-9</strain>
    </source>
</reference>
<comment type="similarity">
    <text evidence="7">Belongs to the TonB-dependent receptor family.</text>
</comment>
<keyword evidence="2 7" id="KW-0813">Transport</keyword>
<dbReference type="InterPro" id="IPR037066">
    <property type="entry name" value="Plug_dom_sf"/>
</dbReference>
<comment type="caution">
    <text evidence="9">The sequence shown here is derived from an EMBL/GenBank/DDBJ whole genome shotgun (WGS) entry which is preliminary data.</text>
</comment>
<dbReference type="PROSITE" id="PS52016">
    <property type="entry name" value="TONB_DEPENDENT_REC_3"/>
    <property type="match status" value="1"/>
</dbReference>
<dbReference type="EMBL" id="SUME01000001">
    <property type="protein sequence ID" value="TJZ63030.1"/>
    <property type="molecule type" value="Genomic_DNA"/>
</dbReference>
<evidence type="ECO:0000256" key="7">
    <source>
        <dbReference type="PROSITE-ProRule" id="PRU01360"/>
    </source>
</evidence>
<dbReference type="NCBIfam" id="TIGR04057">
    <property type="entry name" value="SusC_RagA_signa"/>
    <property type="match status" value="1"/>
</dbReference>
<evidence type="ECO:0000256" key="4">
    <source>
        <dbReference type="ARBA" id="ARBA00022692"/>
    </source>
</evidence>
<name>A0A4U0P6V1_9SPHI</name>
<dbReference type="Gene3D" id="2.40.170.20">
    <property type="entry name" value="TonB-dependent receptor, beta-barrel domain"/>
    <property type="match status" value="1"/>
</dbReference>
<dbReference type="Proteomes" id="UP000306808">
    <property type="component" value="Unassembled WGS sequence"/>
</dbReference>
<keyword evidence="10" id="KW-1185">Reference proteome</keyword>